<keyword evidence="5 6" id="KW-0496">Mitochondrion</keyword>
<protein>
    <recommendedName>
        <fullName evidence="6">ATPase inhibitor, mitochondrial</fullName>
    </recommendedName>
</protein>
<evidence type="ECO:0000256" key="6">
    <source>
        <dbReference type="RuleBase" id="RU368087"/>
    </source>
</evidence>
<evidence type="ECO:0000256" key="7">
    <source>
        <dbReference type="SAM" id="Coils"/>
    </source>
</evidence>
<dbReference type="GO" id="GO:0042030">
    <property type="term" value="F:ATPase inhibitor activity"/>
    <property type="evidence" value="ECO:0007669"/>
    <property type="project" value="InterPro"/>
</dbReference>
<reference evidence="10" key="2">
    <citation type="submission" date="2019-09" db="UniProtKB">
        <authorList>
            <consortium name="WormBaseParasite"/>
        </authorList>
    </citation>
    <scope>IDENTIFICATION</scope>
</reference>
<evidence type="ECO:0000313" key="10">
    <source>
        <dbReference type="WBParaSite" id="HPBE_0000702201-mRNA-1"/>
    </source>
</evidence>
<dbReference type="AlphaFoldDB" id="A0A183FJ65"/>
<evidence type="ECO:0000313" key="8">
    <source>
        <dbReference type="EMBL" id="VDO70630.1"/>
    </source>
</evidence>
<dbReference type="SUPFAM" id="SSF64602">
    <property type="entry name" value="F1 ATPase inhibitor, IF1, C-terminal domain"/>
    <property type="match status" value="2"/>
</dbReference>
<organism evidence="9 10">
    <name type="scientific">Heligmosomoides polygyrus</name>
    <name type="common">Parasitic roundworm</name>
    <dbReference type="NCBI Taxonomy" id="6339"/>
    <lineage>
        <taxon>Eukaryota</taxon>
        <taxon>Metazoa</taxon>
        <taxon>Ecdysozoa</taxon>
        <taxon>Nematoda</taxon>
        <taxon>Chromadorea</taxon>
        <taxon>Rhabditida</taxon>
        <taxon>Rhabditina</taxon>
        <taxon>Rhabditomorpha</taxon>
        <taxon>Strongyloidea</taxon>
        <taxon>Heligmosomidae</taxon>
        <taxon>Heligmosomoides</taxon>
    </lineage>
</organism>
<dbReference type="PANTHER" id="PTHR48417:SF1">
    <property type="entry name" value="ATP SYNTHASE F1 SUBUNIT EPSILON"/>
    <property type="match status" value="1"/>
</dbReference>
<dbReference type="OrthoDB" id="10045676at2759"/>
<reference evidence="8 9" key="1">
    <citation type="submission" date="2018-11" db="EMBL/GenBank/DDBJ databases">
        <authorList>
            <consortium name="Pathogen Informatics"/>
        </authorList>
    </citation>
    <scope>NUCLEOTIDE SEQUENCE [LARGE SCALE GENOMIC DNA]</scope>
</reference>
<evidence type="ECO:0000256" key="2">
    <source>
        <dbReference type="ARBA" id="ARBA00010901"/>
    </source>
</evidence>
<comment type="subcellular location">
    <subcellularLocation>
        <location evidence="1 6">Mitochondrion</location>
    </subcellularLocation>
</comment>
<feature type="coiled-coil region" evidence="7">
    <location>
        <begin position="84"/>
        <end position="136"/>
    </location>
</feature>
<keyword evidence="9" id="KW-1185">Reference proteome</keyword>
<gene>
    <name evidence="8" type="ORF">HPBE_LOCUS7023</name>
</gene>
<dbReference type="Gene3D" id="1.20.5.500">
    <property type="entry name" value="Single helix bin"/>
    <property type="match status" value="2"/>
</dbReference>
<dbReference type="PANTHER" id="PTHR48417">
    <property type="entry name" value="ATP SYNTHASE F1 SUBUNIT EPSILON"/>
    <property type="match status" value="1"/>
</dbReference>
<accession>A0A3P7X9C2</accession>
<dbReference type="InterPro" id="IPR007648">
    <property type="entry name" value="ATPase_inhibitor_mt"/>
</dbReference>
<dbReference type="Proteomes" id="UP000050761">
    <property type="component" value="Unassembled WGS sequence"/>
</dbReference>
<sequence>MALRLCILTRGTTRVLARGLADRHGRGVGKGGGAGGAIREAGGAFGERQAAKEEDYFRKKTRDAVEAYRRQAGRAVGKPLKEKAAEAESFCEKMKRQYDELKAQIQKEIKHYEAELEDHKAILEMHRRHVKEINDEVNKCK</sequence>
<dbReference type="EMBL" id="UZAH01025795">
    <property type="protein sequence ID" value="VDO70630.1"/>
    <property type="molecule type" value="Genomic_DNA"/>
</dbReference>
<dbReference type="WBParaSite" id="HPBE_0000702201-mRNA-1">
    <property type="protein sequence ID" value="HPBE_0000702201-mRNA-1"/>
    <property type="gene ID" value="HPBE_0000702201"/>
</dbReference>
<evidence type="ECO:0000256" key="3">
    <source>
        <dbReference type="ARBA" id="ARBA00022946"/>
    </source>
</evidence>
<evidence type="ECO:0000313" key="9">
    <source>
        <dbReference type="Proteomes" id="UP000050761"/>
    </source>
</evidence>
<evidence type="ECO:0000256" key="4">
    <source>
        <dbReference type="ARBA" id="ARBA00023054"/>
    </source>
</evidence>
<keyword evidence="3" id="KW-0809">Transit peptide</keyword>
<proteinExistence type="inferred from homology"/>
<accession>A0A183FJ65</accession>
<comment type="similarity">
    <text evidence="2 6">Belongs to the ATPase inhibitor family.</text>
</comment>
<name>A0A183FJ65_HELPZ</name>
<evidence type="ECO:0000256" key="1">
    <source>
        <dbReference type="ARBA" id="ARBA00004173"/>
    </source>
</evidence>
<keyword evidence="4 7" id="KW-0175">Coiled coil</keyword>
<dbReference type="GO" id="GO:0005739">
    <property type="term" value="C:mitochondrion"/>
    <property type="evidence" value="ECO:0007669"/>
    <property type="project" value="UniProtKB-SubCell"/>
</dbReference>
<comment type="function">
    <text evidence="6">Thought to be a regulatory component of the ATP-synthesizing complex in the mitochondria.</text>
</comment>
<evidence type="ECO:0000256" key="5">
    <source>
        <dbReference type="ARBA" id="ARBA00023128"/>
    </source>
</evidence>
<dbReference type="Pfam" id="PF04568">
    <property type="entry name" value="IATP"/>
    <property type="match status" value="1"/>
</dbReference>